<evidence type="ECO:0008006" key="2">
    <source>
        <dbReference type="Google" id="ProtNLM"/>
    </source>
</evidence>
<dbReference type="AlphaFoldDB" id="A0A6C0DQX5"/>
<dbReference type="GO" id="GO:0016020">
    <property type="term" value="C:membrane"/>
    <property type="evidence" value="ECO:0007669"/>
    <property type="project" value="InterPro"/>
</dbReference>
<dbReference type="PANTHER" id="PTHR12224:SF0">
    <property type="entry name" value="BETA-1,4-MANNOSYL-GLYCOPROTEIN 4-BETA-N-ACETYLGLUCOSAMINYLTRANSFERASE"/>
    <property type="match status" value="1"/>
</dbReference>
<dbReference type="EMBL" id="MN739654">
    <property type="protein sequence ID" value="QHT18279.1"/>
    <property type="molecule type" value="Genomic_DNA"/>
</dbReference>
<dbReference type="InterPro" id="IPR006813">
    <property type="entry name" value="Glyco_trans_17"/>
</dbReference>
<organism evidence="1">
    <name type="scientific">viral metagenome</name>
    <dbReference type="NCBI Taxonomy" id="1070528"/>
    <lineage>
        <taxon>unclassified sequences</taxon>
        <taxon>metagenomes</taxon>
        <taxon>organismal metagenomes</taxon>
    </lineage>
</organism>
<proteinExistence type="predicted"/>
<evidence type="ECO:0000313" key="1">
    <source>
        <dbReference type="EMBL" id="QHT18279.1"/>
    </source>
</evidence>
<protein>
    <recommendedName>
        <fullName evidence="2">Glycosyltransferase</fullName>
    </recommendedName>
</protein>
<sequence>MVRWIDSILFNGEPIIQLRLSYMYKTVDTFYICESRYTHQGKRKDVLFTESLKAWFEPYMDKIVFVIQEEVPKGSSWDIENSQRNYAVPKILSDNAGKEYIVSVCDCDEIPDISVVKEYKERLYETTSSGVCYMIQKLFYYNFNWYVVDWNRAFFMNNVLLEKTREVQIFRNRIPTQFTEFVCGWHLSYFMSKEDILRKIVSFAHTEYNLPKHKNIAYIESCIEKGYDVFQRHEICRFQHLPEFVKSLPKEFQTFAETLKELQKL</sequence>
<accession>A0A6C0DQX5</accession>
<name>A0A6C0DQX5_9ZZZZ</name>
<dbReference type="GO" id="GO:0006044">
    <property type="term" value="P:N-acetylglucosamine metabolic process"/>
    <property type="evidence" value="ECO:0007669"/>
    <property type="project" value="TreeGrafter"/>
</dbReference>
<dbReference type="PANTHER" id="PTHR12224">
    <property type="entry name" value="BETA-1,4-MANNOSYL-GLYCOPROTEIN BETA-1,4-N-ACETYLGLUCOSAMINYL-TRANSFERASE"/>
    <property type="match status" value="1"/>
</dbReference>
<dbReference type="GO" id="GO:0003830">
    <property type="term" value="F:beta-1,4-mannosylglycoprotein 4-beta-N-acetylglucosaminyltransferase activity"/>
    <property type="evidence" value="ECO:0007669"/>
    <property type="project" value="InterPro"/>
</dbReference>
<reference evidence="1" key="1">
    <citation type="journal article" date="2020" name="Nature">
        <title>Giant virus diversity and host interactions through global metagenomics.</title>
        <authorList>
            <person name="Schulz F."/>
            <person name="Roux S."/>
            <person name="Paez-Espino D."/>
            <person name="Jungbluth S."/>
            <person name="Walsh D.A."/>
            <person name="Denef V.J."/>
            <person name="McMahon K.D."/>
            <person name="Konstantinidis K.T."/>
            <person name="Eloe-Fadrosh E.A."/>
            <person name="Kyrpides N.C."/>
            <person name="Woyke T."/>
        </authorList>
    </citation>
    <scope>NUCLEOTIDE SEQUENCE</scope>
    <source>
        <strain evidence="1">GVMAG-M-3300023174-46</strain>
    </source>
</reference>
<dbReference type="Pfam" id="PF04724">
    <property type="entry name" value="Glyco_transf_17"/>
    <property type="match status" value="1"/>
</dbReference>